<dbReference type="GO" id="GO:0033743">
    <property type="term" value="F:peptide-methionine (R)-S-oxide reductase activity"/>
    <property type="evidence" value="ECO:0007669"/>
    <property type="project" value="InterPro"/>
</dbReference>
<feature type="domain" description="MsrB" evidence="4">
    <location>
        <begin position="130"/>
        <end position="235"/>
    </location>
</feature>
<evidence type="ECO:0000313" key="5">
    <source>
        <dbReference type="EMBL" id="CAE0040153.1"/>
    </source>
</evidence>
<dbReference type="EMBL" id="HBHW01010643">
    <property type="protein sequence ID" value="CAE0040153.1"/>
    <property type="molecule type" value="Transcribed_RNA"/>
</dbReference>
<dbReference type="SUPFAM" id="SSF51316">
    <property type="entry name" value="Mss4-like"/>
    <property type="match status" value="1"/>
</dbReference>
<dbReference type="InterPro" id="IPR002579">
    <property type="entry name" value="Met_Sox_Rdtase_MsrB_dom"/>
</dbReference>
<evidence type="ECO:0000256" key="2">
    <source>
        <dbReference type="ARBA" id="ARBA00023002"/>
    </source>
</evidence>
<feature type="compositionally biased region" description="Basic residues" evidence="3">
    <location>
        <begin position="1"/>
        <end position="12"/>
    </location>
</feature>
<name>A0A7S2ZH97_9RHOD</name>
<proteinExistence type="inferred from homology"/>
<comment type="similarity">
    <text evidence="1">Belongs to the MsrB Met sulfoxide reductase family.</text>
</comment>
<gene>
    <name evidence="5" type="ORF">RMAR00112_LOCUS8112</name>
</gene>
<dbReference type="Pfam" id="PF01641">
    <property type="entry name" value="SelR"/>
    <property type="match status" value="1"/>
</dbReference>
<evidence type="ECO:0000259" key="4">
    <source>
        <dbReference type="Pfam" id="PF01641"/>
    </source>
</evidence>
<dbReference type="AlphaFoldDB" id="A0A7S2ZH97"/>
<accession>A0A7S2ZH97</accession>
<protein>
    <recommendedName>
        <fullName evidence="4">MsrB domain-containing protein</fullName>
    </recommendedName>
</protein>
<dbReference type="InterPro" id="IPR011057">
    <property type="entry name" value="Mss4-like_sf"/>
</dbReference>
<reference evidence="5" key="1">
    <citation type="submission" date="2021-01" db="EMBL/GenBank/DDBJ databases">
        <authorList>
            <person name="Corre E."/>
            <person name="Pelletier E."/>
            <person name="Niang G."/>
            <person name="Scheremetjew M."/>
            <person name="Finn R."/>
            <person name="Kale V."/>
            <person name="Holt S."/>
            <person name="Cochrane G."/>
            <person name="Meng A."/>
            <person name="Brown T."/>
            <person name="Cohen L."/>
        </authorList>
    </citation>
    <scope>NUCLEOTIDE SEQUENCE</scope>
    <source>
        <strain evidence="5">CCMP 769</strain>
    </source>
</reference>
<evidence type="ECO:0000256" key="1">
    <source>
        <dbReference type="ARBA" id="ARBA00007174"/>
    </source>
</evidence>
<organism evidence="5">
    <name type="scientific">Rhodosorus marinus</name>
    <dbReference type="NCBI Taxonomy" id="101924"/>
    <lineage>
        <taxon>Eukaryota</taxon>
        <taxon>Rhodophyta</taxon>
        <taxon>Stylonematophyceae</taxon>
        <taxon>Stylonematales</taxon>
        <taxon>Stylonemataceae</taxon>
        <taxon>Rhodosorus</taxon>
    </lineage>
</organism>
<dbReference type="Gene3D" id="2.170.150.20">
    <property type="entry name" value="Peptide methionine sulfoxide reductase"/>
    <property type="match status" value="1"/>
</dbReference>
<evidence type="ECO:0000256" key="3">
    <source>
        <dbReference type="SAM" id="MobiDB-lite"/>
    </source>
</evidence>
<feature type="region of interest" description="Disordered" evidence="3">
    <location>
        <begin position="1"/>
        <end position="34"/>
    </location>
</feature>
<keyword evidence="2" id="KW-0560">Oxidoreductase</keyword>
<sequence length="258" mass="29658">MGLRGLGRRRQKREVDKEAQERQELQGAENVEEVERAECVSSELAEDVEKVHVHDSVEDFDEVVGPAPVKVYSNKQSRQLGIDWHALQGDKGFRVKIALDRETLNLVRALVDEIDVPRDELQWHEKVGLSYKYMRKHKMEAQYSGKYCIFAADPPEDGIFRCRGCSNFLFSNRMIVKGRSPYISFHDSFPGALMESTHPRAHGYDVDCSICLSFIGREDQDTGHFQVNSASTYFQPLNRREIGMLSKMCNNRWRLLSA</sequence>
<feature type="compositionally biased region" description="Basic and acidic residues" evidence="3">
    <location>
        <begin position="13"/>
        <end position="24"/>
    </location>
</feature>